<dbReference type="RefSeq" id="XP_038074161.1">
    <property type="nucleotide sequence ID" value="XM_038218233.1"/>
</dbReference>
<sequence>MEIFQLGFFLLLATLCVGVTNTTTRLQFDRNQHENQGGHCPHDFERYNPNDDPGCPGECRGDQDCSNGEMCCVENRDRIHHRSSIGSNCPVCSPPVYGVGCYYDTYYGEYEYYQDDAIFSPEFGGCAICQCLNGNINCYNTCDNPFALREWIVPGITMGVALLVVLFASLSVCCCVKCCRKTRERTVHYGAGMQVQRPHNFHTSQHTARAEDKAPLTNYDMA</sequence>
<name>A0A914BD07_PATMI</name>
<dbReference type="OMA" id="FERYTHQ"/>
<feature type="signal peptide" evidence="2">
    <location>
        <begin position="1"/>
        <end position="18"/>
    </location>
</feature>
<keyword evidence="1" id="KW-1133">Transmembrane helix</keyword>
<keyword evidence="1" id="KW-0472">Membrane</keyword>
<dbReference type="GeneID" id="119742150"/>
<evidence type="ECO:0000256" key="1">
    <source>
        <dbReference type="SAM" id="Phobius"/>
    </source>
</evidence>
<protein>
    <submittedName>
        <fullName evidence="3">Uncharacterized protein</fullName>
    </submittedName>
</protein>
<accession>A0A914BD07</accession>
<feature type="transmembrane region" description="Helical" evidence="1">
    <location>
        <begin position="151"/>
        <end position="176"/>
    </location>
</feature>
<dbReference type="GeneID" id="119742194"/>
<dbReference type="AlphaFoldDB" id="A0A914BD07"/>
<dbReference type="RefSeq" id="XP_038074118.1">
    <property type="nucleotide sequence ID" value="XM_038218190.1"/>
</dbReference>
<evidence type="ECO:0000313" key="4">
    <source>
        <dbReference type="Proteomes" id="UP000887568"/>
    </source>
</evidence>
<reference evidence="3" key="1">
    <citation type="submission" date="2022-11" db="UniProtKB">
        <authorList>
            <consortium name="EnsemblMetazoa"/>
        </authorList>
    </citation>
    <scope>IDENTIFICATION</scope>
</reference>
<evidence type="ECO:0000256" key="2">
    <source>
        <dbReference type="SAM" id="SignalP"/>
    </source>
</evidence>
<organism evidence="3 4">
    <name type="scientific">Patiria miniata</name>
    <name type="common">Bat star</name>
    <name type="synonym">Asterina miniata</name>
    <dbReference type="NCBI Taxonomy" id="46514"/>
    <lineage>
        <taxon>Eukaryota</taxon>
        <taxon>Metazoa</taxon>
        <taxon>Echinodermata</taxon>
        <taxon>Eleutherozoa</taxon>
        <taxon>Asterozoa</taxon>
        <taxon>Asteroidea</taxon>
        <taxon>Valvatacea</taxon>
        <taxon>Valvatida</taxon>
        <taxon>Asterinidae</taxon>
        <taxon>Patiria</taxon>
    </lineage>
</organism>
<dbReference type="EnsemblMetazoa" id="XM_038218233.1">
    <property type="protein sequence ID" value="XP_038074161.1"/>
    <property type="gene ID" value="LOC119742194"/>
</dbReference>
<keyword evidence="4" id="KW-1185">Reference proteome</keyword>
<keyword evidence="2" id="KW-0732">Signal</keyword>
<evidence type="ECO:0000313" key="3">
    <source>
        <dbReference type="EnsemblMetazoa" id="XP_038074118.1"/>
    </source>
</evidence>
<dbReference type="OrthoDB" id="10183170at2759"/>
<keyword evidence="1" id="KW-0812">Transmembrane</keyword>
<feature type="chain" id="PRO_5038275752" evidence="2">
    <location>
        <begin position="19"/>
        <end position="222"/>
    </location>
</feature>
<proteinExistence type="predicted"/>
<dbReference type="EnsemblMetazoa" id="XM_038218190.1">
    <property type="protein sequence ID" value="XP_038074118.1"/>
    <property type="gene ID" value="LOC119742150"/>
</dbReference>
<dbReference type="Proteomes" id="UP000887568">
    <property type="component" value="Unplaced"/>
</dbReference>